<dbReference type="EMBL" id="JAAIUW010000011">
    <property type="protein sequence ID" value="KAF7809459.1"/>
    <property type="molecule type" value="Genomic_DNA"/>
</dbReference>
<keyword evidence="2" id="KW-1185">Reference proteome</keyword>
<name>A0A834T4L2_9FABA</name>
<protein>
    <submittedName>
        <fullName evidence="1">Uncharacterized protein</fullName>
    </submittedName>
</protein>
<gene>
    <name evidence="1" type="ORF">G2W53_036202</name>
</gene>
<comment type="caution">
    <text evidence="1">The sequence shown here is derived from an EMBL/GenBank/DDBJ whole genome shotgun (WGS) entry which is preliminary data.</text>
</comment>
<evidence type="ECO:0000313" key="2">
    <source>
        <dbReference type="Proteomes" id="UP000634136"/>
    </source>
</evidence>
<organism evidence="1 2">
    <name type="scientific">Senna tora</name>
    <dbReference type="NCBI Taxonomy" id="362788"/>
    <lineage>
        <taxon>Eukaryota</taxon>
        <taxon>Viridiplantae</taxon>
        <taxon>Streptophyta</taxon>
        <taxon>Embryophyta</taxon>
        <taxon>Tracheophyta</taxon>
        <taxon>Spermatophyta</taxon>
        <taxon>Magnoliopsida</taxon>
        <taxon>eudicotyledons</taxon>
        <taxon>Gunneridae</taxon>
        <taxon>Pentapetalae</taxon>
        <taxon>rosids</taxon>
        <taxon>fabids</taxon>
        <taxon>Fabales</taxon>
        <taxon>Fabaceae</taxon>
        <taxon>Caesalpinioideae</taxon>
        <taxon>Cassia clade</taxon>
        <taxon>Senna</taxon>
    </lineage>
</organism>
<dbReference type="Proteomes" id="UP000634136">
    <property type="component" value="Unassembled WGS sequence"/>
</dbReference>
<dbReference type="AlphaFoldDB" id="A0A834T4L2"/>
<evidence type="ECO:0000313" key="1">
    <source>
        <dbReference type="EMBL" id="KAF7809459.1"/>
    </source>
</evidence>
<reference evidence="1" key="1">
    <citation type="submission" date="2020-09" db="EMBL/GenBank/DDBJ databases">
        <title>Genome-Enabled Discovery of Anthraquinone Biosynthesis in Senna tora.</title>
        <authorList>
            <person name="Kang S.-H."/>
            <person name="Pandey R.P."/>
            <person name="Lee C.-M."/>
            <person name="Sim J.-S."/>
            <person name="Jeong J.-T."/>
            <person name="Choi B.-S."/>
            <person name="Jung M."/>
            <person name="Ginzburg D."/>
            <person name="Zhao K."/>
            <person name="Won S.Y."/>
            <person name="Oh T.-J."/>
            <person name="Yu Y."/>
            <person name="Kim N.-H."/>
            <person name="Lee O.R."/>
            <person name="Lee T.-H."/>
            <person name="Bashyal P."/>
            <person name="Kim T.-S."/>
            <person name="Lee W.-H."/>
            <person name="Kawkins C."/>
            <person name="Kim C.-K."/>
            <person name="Kim J.S."/>
            <person name="Ahn B.O."/>
            <person name="Rhee S.Y."/>
            <person name="Sohng J.K."/>
        </authorList>
    </citation>
    <scope>NUCLEOTIDE SEQUENCE</scope>
    <source>
        <tissue evidence="1">Leaf</tissue>
    </source>
</reference>
<accession>A0A834T4L2</accession>
<sequence>MFTVRNQASSYGVAVQRVSFPFCTPSEIPVFSLCPCYGKNIA</sequence>
<proteinExistence type="predicted"/>